<dbReference type="EnsemblMetazoa" id="tetur31g00480.1">
    <property type="protein sequence ID" value="tetur31g00480.1"/>
    <property type="gene ID" value="tetur31g00480"/>
</dbReference>
<organism evidence="3 4">
    <name type="scientific">Tetranychus urticae</name>
    <name type="common">Two-spotted spider mite</name>
    <dbReference type="NCBI Taxonomy" id="32264"/>
    <lineage>
        <taxon>Eukaryota</taxon>
        <taxon>Metazoa</taxon>
        <taxon>Ecdysozoa</taxon>
        <taxon>Arthropoda</taxon>
        <taxon>Chelicerata</taxon>
        <taxon>Arachnida</taxon>
        <taxon>Acari</taxon>
        <taxon>Acariformes</taxon>
        <taxon>Trombidiformes</taxon>
        <taxon>Prostigmata</taxon>
        <taxon>Eleutherengona</taxon>
        <taxon>Raphignathae</taxon>
        <taxon>Tetranychoidea</taxon>
        <taxon>Tetranychidae</taxon>
        <taxon>Tetranychus</taxon>
    </lineage>
</organism>
<name>T1L150_TETUR</name>
<reference evidence="4" key="1">
    <citation type="submission" date="2011-08" db="EMBL/GenBank/DDBJ databases">
        <authorList>
            <person name="Rombauts S."/>
        </authorList>
    </citation>
    <scope>NUCLEOTIDE SEQUENCE</scope>
    <source>
        <strain evidence="4">London</strain>
    </source>
</reference>
<feature type="signal peptide" evidence="2">
    <location>
        <begin position="1"/>
        <end position="19"/>
    </location>
</feature>
<dbReference type="Proteomes" id="UP000015104">
    <property type="component" value="Unassembled WGS sequence"/>
</dbReference>
<dbReference type="HOGENOM" id="CLU_1671575_0_0_1"/>
<feature type="transmembrane region" description="Helical" evidence="1">
    <location>
        <begin position="131"/>
        <end position="151"/>
    </location>
</feature>
<keyword evidence="4" id="KW-1185">Reference proteome</keyword>
<protein>
    <submittedName>
        <fullName evidence="3">Uncharacterized protein</fullName>
    </submittedName>
</protein>
<keyword evidence="1" id="KW-0812">Transmembrane</keyword>
<keyword evidence="2" id="KW-0732">Signal</keyword>
<evidence type="ECO:0000313" key="3">
    <source>
        <dbReference type="EnsemblMetazoa" id="tetur31g00480.1"/>
    </source>
</evidence>
<evidence type="ECO:0000256" key="2">
    <source>
        <dbReference type="SAM" id="SignalP"/>
    </source>
</evidence>
<sequence>MCFIKFCLLIVVWSSSTTADPDISLSKVDGFKFDSSSVDIPRFGTSNDGISNAGNPNVDDVNFGVSNDGTSNVGASEVEVAKDDVKVDVKVDTKFDVSGADVSKIGLMFLDFGPLTLMLLLPSLKMFQSLILWSWCFSNCFFFFGSIHFTVGGSNEIN</sequence>
<reference evidence="3" key="2">
    <citation type="submission" date="2015-06" db="UniProtKB">
        <authorList>
            <consortium name="EnsemblMetazoa"/>
        </authorList>
    </citation>
    <scope>IDENTIFICATION</scope>
</reference>
<evidence type="ECO:0000313" key="4">
    <source>
        <dbReference type="Proteomes" id="UP000015104"/>
    </source>
</evidence>
<feature type="chain" id="PRO_5004581346" evidence="2">
    <location>
        <begin position="20"/>
        <end position="158"/>
    </location>
</feature>
<accession>T1L150</accession>
<proteinExistence type="predicted"/>
<dbReference type="AlphaFoldDB" id="T1L150"/>
<dbReference type="EMBL" id="CAEY01000889">
    <property type="status" value="NOT_ANNOTATED_CDS"/>
    <property type="molecule type" value="Genomic_DNA"/>
</dbReference>
<keyword evidence="1" id="KW-1133">Transmembrane helix</keyword>
<evidence type="ECO:0000256" key="1">
    <source>
        <dbReference type="SAM" id="Phobius"/>
    </source>
</evidence>
<keyword evidence="1" id="KW-0472">Membrane</keyword>